<dbReference type="GO" id="GO:0030170">
    <property type="term" value="F:pyridoxal phosphate binding"/>
    <property type="evidence" value="ECO:0007669"/>
    <property type="project" value="InterPro"/>
</dbReference>
<evidence type="ECO:0000256" key="4">
    <source>
        <dbReference type="ARBA" id="ARBA00022679"/>
    </source>
</evidence>
<dbReference type="GO" id="GO:0005739">
    <property type="term" value="C:mitochondrion"/>
    <property type="evidence" value="ECO:0007669"/>
    <property type="project" value="TreeGrafter"/>
</dbReference>
<organism evidence="7 8">
    <name type="scientific">Paramecium octaurelia</name>
    <dbReference type="NCBI Taxonomy" id="43137"/>
    <lineage>
        <taxon>Eukaryota</taxon>
        <taxon>Sar</taxon>
        <taxon>Alveolata</taxon>
        <taxon>Ciliophora</taxon>
        <taxon>Intramacronucleata</taxon>
        <taxon>Oligohymenophorea</taxon>
        <taxon>Peniculida</taxon>
        <taxon>Parameciidae</taxon>
        <taxon>Paramecium</taxon>
    </lineage>
</organism>
<dbReference type="OrthoDB" id="6752799at2759"/>
<protein>
    <recommendedName>
        <fullName evidence="6">Aminotransferase class I/classII large domain-containing protein</fullName>
    </recommendedName>
</protein>
<evidence type="ECO:0000256" key="2">
    <source>
        <dbReference type="ARBA" id="ARBA00011738"/>
    </source>
</evidence>
<dbReference type="AlphaFoldDB" id="A0A8S1UVL4"/>
<evidence type="ECO:0000256" key="3">
    <source>
        <dbReference type="ARBA" id="ARBA00022576"/>
    </source>
</evidence>
<dbReference type="InterPro" id="IPR004839">
    <property type="entry name" value="Aminotransferase_I/II_large"/>
</dbReference>
<proteinExistence type="predicted"/>
<dbReference type="GO" id="GO:0004069">
    <property type="term" value="F:L-aspartate:2-oxoglutarate aminotransferase activity"/>
    <property type="evidence" value="ECO:0007669"/>
    <property type="project" value="UniProtKB-EC"/>
</dbReference>
<comment type="cofactor">
    <cofactor evidence="1">
        <name>pyridoxal 5'-phosphate</name>
        <dbReference type="ChEBI" id="CHEBI:597326"/>
    </cofactor>
</comment>
<comment type="subunit">
    <text evidence="2">Homodimer.</text>
</comment>
<gene>
    <name evidence="7" type="ORF">POCTA_138.1.T0510049</name>
</gene>
<sequence length="92" mass="10793">MEQSQLDSLQDRLKQINYPYYDSKTKGFDYMATIDCLLKAKLDSIVLLHVYAHNLTGVDPTETEQQQIAEVCKTKIYYHFLICLSTICQWMH</sequence>
<evidence type="ECO:0000256" key="1">
    <source>
        <dbReference type="ARBA" id="ARBA00001933"/>
    </source>
</evidence>
<feature type="domain" description="Aminotransferase class I/classII large" evidence="6">
    <location>
        <begin position="13"/>
        <end position="75"/>
    </location>
</feature>
<dbReference type="Proteomes" id="UP000683925">
    <property type="component" value="Unassembled WGS sequence"/>
</dbReference>
<keyword evidence="5" id="KW-0663">Pyridoxal phosphate</keyword>
<comment type="caution">
    <text evidence="7">The sequence shown here is derived from an EMBL/GenBank/DDBJ whole genome shotgun (WGS) entry which is preliminary data.</text>
</comment>
<evidence type="ECO:0000313" key="8">
    <source>
        <dbReference type="Proteomes" id="UP000683925"/>
    </source>
</evidence>
<dbReference type="Pfam" id="PF00155">
    <property type="entry name" value="Aminotran_1_2"/>
    <property type="match status" value="1"/>
</dbReference>
<dbReference type="PANTHER" id="PTHR11879">
    <property type="entry name" value="ASPARTATE AMINOTRANSFERASE"/>
    <property type="match status" value="1"/>
</dbReference>
<dbReference type="GO" id="GO:0006520">
    <property type="term" value="P:amino acid metabolic process"/>
    <property type="evidence" value="ECO:0007669"/>
    <property type="project" value="InterPro"/>
</dbReference>
<accession>A0A8S1UVL4</accession>
<keyword evidence="3" id="KW-0032">Aminotransferase</keyword>
<dbReference type="EMBL" id="CAJJDP010000051">
    <property type="protein sequence ID" value="CAD8167972.1"/>
    <property type="molecule type" value="Genomic_DNA"/>
</dbReference>
<dbReference type="InterPro" id="IPR000796">
    <property type="entry name" value="Asp_trans"/>
</dbReference>
<evidence type="ECO:0000256" key="5">
    <source>
        <dbReference type="ARBA" id="ARBA00022898"/>
    </source>
</evidence>
<dbReference type="PANTHER" id="PTHR11879:SF22">
    <property type="entry name" value="ASPARTATE AMINOTRANSFERASE, MITOCHONDRIAL"/>
    <property type="match status" value="1"/>
</dbReference>
<evidence type="ECO:0000259" key="6">
    <source>
        <dbReference type="Pfam" id="PF00155"/>
    </source>
</evidence>
<evidence type="ECO:0000313" key="7">
    <source>
        <dbReference type="EMBL" id="CAD8167972.1"/>
    </source>
</evidence>
<reference evidence="7" key="1">
    <citation type="submission" date="2021-01" db="EMBL/GenBank/DDBJ databases">
        <authorList>
            <consortium name="Genoscope - CEA"/>
            <person name="William W."/>
        </authorList>
    </citation>
    <scope>NUCLEOTIDE SEQUENCE</scope>
</reference>
<keyword evidence="8" id="KW-1185">Reference proteome</keyword>
<keyword evidence="4" id="KW-0808">Transferase</keyword>
<name>A0A8S1UVL4_PAROT</name>